<dbReference type="Pfam" id="PF02195">
    <property type="entry name" value="ParB_N"/>
    <property type="match status" value="1"/>
</dbReference>
<proteinExistence type="predicted"/>
<dbReference type="SMART" id="SM00470">
    <property type="entry name" value="ParB"/>
    <property type="match status" value="1"/>
</dbReference>
<dbReference type="InterPro" id="IPR003115">
    <property type="entry name" value="ParB_N"/>
</dbReference>
<accession>A0ABV9I6Q2</accession>
<dbReference type="InterPro" id="IPR050336">
    <property type="entry name" value="Chromosome_partition/occlusion"/>
</dbReference>
<evidence type="ECO:0000313" key="4">
    <source>
        <dbReference type="Proteomes" id="UP001595952"/>
    </source>
</evidence>
<dbReference type="RefSeq" id="WP_380060002.1">
    <property type="nucleotide sequence ID" value="NZ_JBHSEI010000001.1"/>
</dbReference>
<feature type="region of interest" description="Disordered" evidence="1">
    <location>
        <begin position="258"/>
        <end position="284"/>
    </location>
</feature>
<dbReference type="PANTHER" id="PTHR33375:SF7">
    <property type="entry name" value="CHROMOSOME 2-PARTITIONING PROTEIN PARB-RELATED"/>
    <property type="match status" value="1"/>
</dbReference>
<protein>
    <submittedName>
        <fullName evidence="3">ParB N-terminal domain-containing protein</fullName>
    </submittedName>
</protein>
<evidence type="ECO:0000259" key="2">
    <source>
        <dbReference type="SMART" id="SM00470"/>
    </source>
</evidence>
<dbReference type="Proteomes" id="UP001595952">
    <property type="component" value="Unassembled WGS sequence"/>
</dbReference>
<dbReference type="Gene3D" id="3.40.50.150">
    <property type="entry name" value="Vaccinia Virus protein VP39"/>
    <property type="match status" value="1"/>
</dbReference>
<evidence type="ECO:0000313" key="3">
    <source>
        <dbReference type="EMBL" id="MFC4636965.1"/>
    </source>
</evidence>
<dbReference type="InterPro" id="IPR029063">
    <property type="entry name" value="SAM-dependent_MTases_sf"/>
</dbReference>
<comment type="caution">
    <text evidence="3">The sequence shown here is derived from an EMBL/GenBank/DDBJ whole genome shotgun (WGS) entry which is preliminary data.</text>
</comment>
<dbReference type="Gene3D" id="1.10.10.2830">
    <property type="match status" value="1"/>
</dbReference>
<dbReference type="PANTHER" id="PTHR33375">
    <property type="entry name" value="CHROMOSOME-PARTITIONING PROTEIN PARB-RELATED"/>
    <property type="match status" value="1"/>
</dbReference>
<gene>
    <name evidence="3" type="ORF">ACFO0D_01305</name>
</gene>
<dbReference type="SUPFAM" id="SSF110849">
    <property type="entry name" value="ParB/Sulfiredoxin"/>
    <property type="match status" value="1"/>
</dbReference>
<reference evidence="4" key="1">
    <citation type="journal article" date="2019" name="Int. J. Syst. Evol. Microbiol.">
        <title>The Global Catalogue of Microorganisms (GCM) 10K type strain sequencing project: providing services to taxonomists for standard genome sequencing and annotation.</title>
        <authorList>
            <consortium name="The Broad Institute Genomics Platform"/>
            <consortium name="The Broad Institute Genome Sequencing Center for Infectious Disease"/>
            <person name="Wu L."/>
            <person name="Ma J."/>
        </authorList>
    </citation>
    <scope>NUCLEOTIDE SEQUENCE [LARGE SCALE GENOMIC DNA]</scope>
    <source>
        <strain evidence="4">CCUG 55995</strain>
    </source>
</reference>
<dbReference type="InterPro" id="IPR036086">
    <property type="entry name" value="ParB/Sulfiredoxin_sf"/>
</dbReference>
<evidence type="ECO:0000256" key="1">
    <source>
        <dbReference type="SAM" id="MobiDB-lite"/>
    </source>
</evidence>
<dbReference type="SUPFAM" id="SSF53335">
    <property type="entry name" value="S-adenosyl-L-methionine-dependent methyltransferases"/>
    <property type="match status" value="1"/>
</dbReference>
<keyword evidence="4" id="KW-1185">Reference proteome</keyword>
<feature type="compositionally biased region" description="Polar residues" evidence="1">
    <location>
        <begin position="260"/>
        <end position="271"/>
    </location>
</feature>
<name>A0ABV9I6Q2_9DEIO</name>
<dbReference type="EMBL" id="JBHSEI010000001">
    <property type="protein sequence ID" value="MFC4636965.1"/>
    <property type="molecule type" value="Genomic_DNA"/>
</dbReference>
<feature type="domain" description="ParB-like N-terminal" evidence="2">
    <location>
        <begin position="326"/>
        <end position="421"/>
    </location>
</feature>
<sequence length="955" mass="103506">MSRALTPDVQAALRAATISEDGLTLTLAGQLDRPTYQATAKAIEALGGKWNRKAKAHLFQSDARGILNGVLDGAPLPKKNPLAFFATPAHLVEQLMDLLPNVDGVRALEPSAGDGAIAQTLRDAGALVDVLELDDGRHARLIAAGYQPVGRDFLAYIPAAPYPVIVMNPPFTAEGDAQAYIAHIEHAWTACLAPGGVLVAIAPSGFTFREDKRAAGFREFVQQHGEYTANAENAFTASGTGVNTVTLVVRKPLEEAAMPATQQTSTRAQKPQTKKIKAPDVPPEDLPFPVTEAQLEAAVAAAPGELPGTPVLITPADLDPGTLGLHAVPLHQTDRSSCNVRHHYDPVAIEELAASLKAEGQIENATGRWNAEGRVEIVAGESRRRAQLLRQEQGEPDLTLLVNIRELTDAEALSISATENMRRRNMTALEECEAMHRLNEAGRSVEDIAGMFGYKSLQPVADRILVSKNLHTTPRDLLDKGELSLAQAFVIARAPGKDLQLSMTQDATSGWNRASADTLLKRLTNGQVLVKNAKFDVEKSGLEVKKDLFDAFEPFFLDKAAALNAQIEWVQAKAEKLRKKGKHEFVHVITDGGFDRYGRVYGGWAGDGKGGLVFVISQHDGSVRQEDQVLLRARVSTSADGTTVKKEREISDSAYQQAHELRAAALRESVLGNTHLTLALTVWGLILGANPGEGRVKVYELNGLPTKEYRAAAMPELHARAQVLDKVLEPLATRSSGYHAVLSGNKPAEAPLLQLLIDTPDDVLLEYLNTLVSVTAYDWSIYSNKSVARAEYALLASLTDASQRLAKSFKLTDEWLKKYPRPDLVALAEEAGLGRALVEDCATLKEMRARILEHAERLYQEGFVPKLVQFPAPPVSAAAKEFSALCERATALIDTLEPQQINDLLDGSGFDHTDFDTPEEGQESLKQELQNFGLAGLKAWDALWTLAPTEPAAAD</sequence>
<dbReference type="SUPFAM" id="SSF109709">
    <property type="entry name" value="KorB DNA-binding domain-like"/>
    <property type="match status" value="1"/>
</dbReference>
<dbReference type="PROSITE" id="PS00092">
    <property type="entry name" value="N6_MTASE"/>
    <property type="match status" value="1"/>
</dbReference>
<dbReference type="InterPro" id="IPR002052">
    <property type="entry name" value="DNA_methylase_N6_adenine_CS"/>
</dbReference>
<dbReference type="Gene3D" id="3.90.1530.30">
    <property type="match status" value="1"/>
</dbReference>
<organism evidence="3 4">
    <name type="scientific">Deinococcus hohokamensis</name>
    <dbReference type="NCBI Taxonomy" id="309883"/>
    <lineage>
        <taxon>Bacteria</taxon>
        <taxon>Thermotogati</taxon>
        <taxon>Deinococcota</taxon>
        <taxon>Deinococci</taxon>
        <taxon>Deinococcales</taxon>
        <taxon>Deinococcaceae</taxon>
        <taxon>Deinococcus</taxon>
    </lineage>
</organism>